<feature type="domain" description="Glutamate/phenylalanine/leucine/valine/L-tryptophan dehydrogenase C-terminal" evidence="6">
    <location>
        <begin position="149"/>
        <end position="356"/>
    </location>
</feature>
<dbReference type="InterPro" id="IPR016211">
    <property type="entry name" value="Glu/Phe/Leu/Val/Trp_DH_bac/arc"/>
</dbReference>
<feature type="binding site" evidence="5">
    <location>
        <begin position="185"/>
        <end position="190"/>
    </location>
    <ligand>
        <name>NAD(+)</name>
        <dbReference type="ChEBI" id="CHEBI:57540"/>
    </ligand>
</feature>
<feature type="active site" description="Proton donor/acceptor" evidence="4">
    <location>
        <position position="80"/>
    </location>
</feature>
<evidence type="ECO:0000259" key="6">
    <source>
        <dbReference type="SMART" id="SM00839"/>
    </source>
</evidence>
<organism evidence="7 8">
    <name type="scientific">Nitrococcus mobilis Nb-231</name>
    <dbReference type="NCBI Taxonomy" id="314278"/>
    <lineage>
        <taxon>Bacteria</taxon>
        <taxon>Pseudomonadati</taxon>
        <taxon>Pseudomonadota</taxon>
        <taxon>Gammaproteobacteria</taxon>
        <taxon>Chromatiales</taxon>
        <taxon>Ectothiorhodospiraceae</taxon>
        <taxon>Nitrococcus</taxon>
    </lineage>
</organism>
<dbReference type="GO" id="GO:0016639">
    <property type="term" value="F:oxidoreductase activity, acting on the CH-NH2 group of donors, NAD or NADP as acceptor"/>
    <property type="evidence" value="ECO:0007669"/>
    <property type="project" value="InterPro"/>
</dbReference>
<evidence type="ECO:0000313" key="8">
    <source>
        <dbReference type="Proteomes" id="UP000003374"/>
    </source>
</evidence>
<dbReference type="PANTHER" id="PTHR42722:SF1">
    <property type="entry name" value="VALINE DEHYDROGENASE"/>
    <property type="match status" value="1"/>
</dbReference>
<dbReference type="Pfam" id="PF00208">
    <property type="entry name" value="ELFV_dehydrog"/>
    <property type="match status" value="1"/>
</dbReference>
<keyword evidence="5" id="KW-0547">Nucleotide-binding</keyword>
<dbReference type="AlphaFoldDB" id="A4BPS1"/>
<gene>
    <name evidence="7" type="ORF">NB231_04185</name>
</gene>
<keyword evidence="2" id="KW-0560">Oxidoreductase</keyword>
<evidence type="ECO:0000256" key="3">
    <source>
        <dbReference type="ARBA" id="ARBA00023027"/>
    </source>
</evidence>
<evidence type="ECO:0000256" key="1">
    <source>
        <dbReference type="ARBA" id="ARBA00006382"/>
    </source>
</evidence>
<dbReference type="PROSITE" id="PS00074">
    <property type="entry name" value="GLFV_DEHYDROGENASE"/>
    <property type="match status" value="1"/>
</dbReference>
<evidence type="ECO:0000256" key="5">
    <source>
        <dbReference type="PIRSR" id="PIRSR000188-2"/>
    </source>
</evidence>
<keyword evidence="3 5" id="KW-0520">NAD</keyword>
<name>A4BPS1_9GAMM</name>
<dbReference type="Gene3D" id="3.40.50.720">
    <property type="entry name" value="NAD(P)-binding Rossmann-like Domain"/>
    <property type="match status" value="1"/>
</dbReference>
<comment type="caution">
    <text evidence="7">The sequence shown here is derived from an EMBL/GenBank/DDBJ whole genome shotgun (WGS) entry which is preliminary data.</text>
</comment>
<dbReference type="PANTHER" id="PTHR42722">
    <property type="entry name" value="LEUCINE DEHYDROGENASE"/>
    <property type="match status" value="1"/>
</dbReference>
<dbReference type="SUPFAM" id="SSF51735">
    <property type="entry name" value="NAD(P)-binding Rossmann-fold domains"/>
    <property type="match status" value="1"/>
</dbReference>
<evidence type="ECO:0000313" key="7">
    <source>
        <dbReference type="EMBL" id="EAR22076.1"/>
    </source>
</evidence>
<dbReference type="Proteomes" id="UP000003374">
    <property type="component" value="Unassembled WGS sequence"/>
</dbReference>
<dbReference type="InterPro" id="IPR006096">
    <property type="entry name" value="Glu/Leu/Phe/Val/Trp_DH_C"/>
</dbReference>
<dbReference type="PIRSF" id="PIRSF000188">
    <property type="entry name" value="Phe_leu_dh"/>
    <property type="match status" value="1"/>
</dbReference>
<dbReference type="InterPro" id="IPR006097">
    <property type="entry name" value="Glu/Leu/Phe/Val/Trp_DH_dimer"/>
</dbReference>
<protein>
    <submittedName>
        <fullName evidence="7">Glutamate dehydrogenase/leucine dehydrogenase</fullName>
    </submittedName>
</protein>
<dbReference type="InterPro" id="IPR036291">
    <property type="entry name" value="NAD(P)-bd_dom_sf"/>
</dbReference>
<proteinExistence type="inferred from homology"/>
<dbReference type="InterPro" id="IPR046346">
    <property type="entry name" value="Aminoacid_DH-like_N_sf"/>
</dbReference>
<dbReference type="Gene3D" id="3.40.50.10860">
    <property type="entry name" value="Leucine Dehydrogenase, chain A, domain 1"/>
    <property type="match status" value="1"/>
</dbReference>
<dbReference type="GO" id="GO:0000166">
    <property type="term" value="F:nucleotide binding"/>
    <property type="evidence" value="ECO:0007669"/>
    <property type="project" value="UniProtKB-KW"/>
</dbReference>
<evidence type="ECO:0000256" key="4">
    <source>
        <dbReference type="PIRSR" id="PIRSR000188-1"/>
    </source>
</evidence>
<comment type="similarity">
    <text evidence="1">Belongs to the Glu/Leu/Phe/Val dehydrogenases family.</text>
</comment>
<dbReference type="eggNOG" id="COG0334">
    <property type="taxonomic scope" value="Bacteria"/>
</dbReference>
<dbReference type="STRING" id="314278.NB231_04185"/>
<dbReference type="SUPFAM" id="SSF53223">
    <property type="entry name" value="Aminoacid dehydrogenase-like, N-terminal domain"/>
    <property type="match status" value="1"/>
</dbReference>
<dbReference type="Pfam" id="PF02812">
    <property type="entry name" value="ELFV_dehydrog_N"/>
    <property type="match status" value="1"/>
</dbReference>
<dbReference type="HOGENOM" id="CLU_025763_0_0_6"/>
<reference evidence="7 8" key="1">
    <citation type="submission" date="2006-02" db="EMBL/GenBank/DDBJ databases">
        <authorList>
            <person name="Waterbury J."/>
            <person name="Ferriera S."/>
            <person name="Johnson J."/>
            <person name="Kravitz S."/>
            <person name="Halpern A."/>
            <person name="Remington K."/>
            <person name="Beeson K."/>
            <person name="Tran B."/>
            <person name="Rogers Y.-H."/>
            <person name="Friedman R."/>
            <person name="Venter J.C."/>
        </authorList>
    </citation>
    <scope>NUCLEOTIDE SEQUENCE [LARGE SCALE GENOMIC DNA]</scope>
    <source>
        <strain evidence="7 8">Nb-231</strain>
    </source>
</reference>
<dbReference type="InterPro" id="IPR033524">
    <property type="entry name" value="Glu/Leu/Phe/Val_DH_AS"/>
</dbReference>
<dbReference type="GO" id="GO:0006520">
    <property type="term" value="P:amino acid metabolic process"/>
    <property type="evidence" value="ECO:0007669"/>
    <property type="project" value="InterPro"/>
</dbReference>
<accession>A4BPS1</accession>
<dbReference type="RefSeq" id="WP_005000010.1">
    <property type="nucleotide sequence ID" value="NZ_CH672427.1"/>
</dbReference>
<dbReference type="OrthoDB" id="9803297at2"/>
<dbReference type="FunFam" id="3.40.50.10860:FF:000010">
    <property type="entry name" value="Leucine dehydrogenase"/>
    <property type="match status" value="1"/>
</dbReference>
<sequence length="357" mass="39011">MSVFNNVHLHGHEAVVYGFDPDAGLRAIIALHNTSCGPALGGCRMWAYENEEQALADVLRLSRSMTYKSALAGLRFGGGKAVVIGDPRRDKTEALLRAMGRFIDSLGGRYITAEDAGTSVEDLKIMAKETDHVAGIADRRDIDGNWRSGDPSPATAYGVLMGIQASVQERLDRSDLEDIRVALQGLGHVGWCLAQYLLRAGARLWVTDIRPEVRERAAAELDVTVVEPNAIYAQPVDVFAPCALGAVLNDQSIPQLQARVVAGSANNQLAEERHGEMLRRRGILYAPDYVINAGGVIDVAHGFDGYDPRQARLHIERIAETLAEIYCRARRSASPTSREADRIAEERFQLRRTVAAA</sequence>
<dbReference type="SMART" id="SM00839">
    <property type="entry name" value="ELFV_dehydrog"/>
    <property type="match status" value="1"/>
</dbReference>
<dbReference type="EMBL" id="AAOF01000004">
    <property type="protein sequence ID" value="EAR22076.1"/>
    <property type="molecule type" value="Genomic_DNA"/>
</dbReference>
<keyword evidence="8" id="KW-1185">Reference proteome</keyword>
<evidence type="ECO:0000256" key="2">
    <source>
        <dbReference type="ARBA" id="ARBA00023002"/>
    </source>
</evidence>
<dbReference type="CDD" id="cd01075">
    <property type="entry name" value="NAD_bind_Leu_Phe_Val_DH"/>
    <property type="match status" value="1"/>
</dbReference>